<evidence type="ECO:0000313" key="9">
    <source>
        <dbReference type="Proteomes" id="UP000693970"/>
    </source>
</evidence>
<dbReference type="InterPro" id="IPR013936">
    <property type="entry name" value="CRT-like"/>
</dbReference>
<dbReference type="GO" id="GO:0016020">
    <property type="term" value="C:membrane"/>
    <property type="evidence" value="ECO:0007669"/>
    <property type="project" value="UniProtKB-SubCell"/>
</dbReference>
<evidence type="ECO:0000313" key="8">
    <source>
        <dbReference type="EMBL" id="KAG7338856.1"/>
    </source>
</evidence>
<evidence type="ECO:0000256" key="4">
    <source>
        <dbReference type="ARBA" id="ARBA00022692"/>
    </source>
</evidence>
<sequence length="200" mass="21942">LCPTVYKQVALQTPLDPILVNGWVALFQFLCGMFLVVPSGLVSSPKVHPLELGTNWMNAMECLFTQTNSIHVGCHPDDCFRAALWVHISLANSAIYALAMIFVLKYGGCDLMYLGLTLVVPLGHLAFSFHSSFSTTSIYDILGLVVLFYQPLPGGEHVLDEDENNPLINSSGQMSVTTPNATKEGFLEFLREPFMLAGDI</sequence>
<dbReference type="Proteomes" id="UP000693970">
    <property type="component" value="Unassembled WGS sequence"/>
</dbReference>
<reference evidence="8" key="1">
    <citation type="journal article" date="2021" name="Sci. Rep.">
        <title>Diploid genomic architecture of Nitzschia inconspicua, an elite biomass production diatom.</title>
        <authorList>
            <person name="Oliver A."/>
            <person name="Podell S."/>
            <person name="Pinowska A."/>
            <person name="Traller J.C."/>
            <person name="Smith S.R."/>
            <person name="McClure R."/>
            <person name="Beliaev A."/>
            <person name="Bohutskyi P."/>
            <person name="Hill E.A."/>
            <person name="Rabines A."/>
            <person name="Zheng H."/>
            <person name="Allen L.Z."/>
            <person name="Kuo A."/>
            <person name="Grigoriev I.V."/>
            <person name="Allen A.E."/>
            <person name="Hazlebeck D."/>
            <person name="Allen E.E."/>
        </authorList>
    </citation>
    <scope>NUCLEOTIDE SEQUENCE</scope>
    <source>
        <strain evidence="8">Hildebrandi</strain>
    </source>
</reference>
<feature type="transmembrane region" description="Helical" evidence="7">
    <location>
        <begin position="82"/>
        <end position="104"/>
    </location>
</feature>
<organism evidence="8 9">
    <name type="scientific">Nitzschia inconspicua</name>
    <dbReference type="NCBI Taxonomy" id="303405"/>
    <lineage>
        <taxon>Eukaryota</taxon>
        <taxon>Sar</taxon>
        <taxon>Stramenopiles</taxon>
        <taxon>Ochrophyta</taxon>
        <taxon>Bacillariophyta</taxon>
        <taxon>Bacillariophyceae</taxon>
        <taxon>Bacillariophycidae</taxon>
        <taxon>Bacillariales</taxon>
        <taxon>Bacillariaceae</taxon>
        <taxon>Nitzschia</taxon>
    </lineage>
</organism>
<comment type="caution">
    <text evidence="8">The sequence shown here is derived from an EMBL/GenBank/DDBJ whole genome shotgun (WGS) entry which is preliminary data.</text>
</comment>
<gene>
    <name evidence="8" type="ORF">IV203_004756</name>
</gene>
<evidence type="ECO:0000256" key="1">
    <source>
        <dbReference type="ARBA" id="ARBA00004141"/>
    </source>
</evidence>
<evidence type="ECO:0000256" key="3">
    <source>
        <dbReference type="ARBA" id="ARBA00022448"/>
    </source>
</evidence>
<proteinExistence type="inferred from homology"/>
<comment type="similarity">
    <text evidence="2">Belongs to the CRT-like transporter family.</text>
</comment>
<evidence type="ECO:0000256" key="5">
    <source>
        <dbReference type="ARBA" id="ARBA00022989"/>
    </source>
</evidence>
<keyword evidence="6 7" id="KW-0472">Membrane</keyword>
<dbReference type="OrthoDB" id="416555at2759"/>
<evidence type="ECO:0000256" key="6">
    <source>
        <dbReference type="ARBA" id="ARBA00023136"/>
    </source>
</evidence>
<reference evidence="8" key="2">
    <citation type="submission" date="2021-04" db="EMBL/GenBank/DDBJ databases">
        <authorList>
            <person name="Podell S."/>
        </authorList>
    </citation>
    <scope>NUCLEOTIDE SEQUENCE</scope>
    <source>
        <strain evidence="8">Hildebrandi</strain>
    </source>
</reference>
<protein>
    <submittedName>
        <fullName evidence="8">CRT-like, chloroquine-resistance transporter-like protein</fullName>
    </submittedName>
</protein>
<keyword evidence="9" id="KW-1185">Reference proteome</keyword>
<accession>A0A9K3K898</accession>
<comment type="subcellular location">
    <subcellularLocation>
        <location evidence="1">Membrane</location>
        <topology evidence="1">Multi-pass membrane protein</topology>
    </subcellularLocation>
</comment>
<feature type="transmembrane region" description="Helical" evidence="7">
    <location>
        <begin position="111"/>
        <end position="129"/>
    </location>
</feature>
<dbReference type="Pfam" id="PF08627">
    <property type="entry name" value="CRT-like"/>
    <property type="match status" value="1"/>
</dbReference>
<dbReference type="AlphaFoldDB" id="A0A9K3K898"/>
<feature type="non-terminal residue" evidence="8">
    <location>
        <position position="1"/>
    </location>
</feature>
<name>A0A9K3K898_9STRA</name>
<keyword evidence="3" id="KW-0813">Transport</keyword>
<feature type="transmembrane region" description="Helical" evidence="7">
    <location>
        <begin position="18"/>
        <end position="37"/>
    </location>
</feature>
<evidence type="ECO:0000256" key="2">
    <source>
        <dbReference type="ARBA" id="ARBA00006690"/>
    </source>
</evidence>
<dbReference type="EMBL" id="JAGRRH010000046">
    <property type="protein sequence ID" value="KAG7338856.1"/>
    <property type="molecule type" value="Genomic_DNA"/>
</dbReference>
<evidence type="ECO:0000256" key="7">
    <source>
        <dbReference type="SAM" id="Phobius"/>
    </source>
</evidence>
<keyword evidence="4 7" id="KW-0812">Transmembrane</keyword>
<keyword evidence="5 7" id="KW-1133">Transmembrane helix</keyword>